<evidence type="ECO:0000313" key="2">
    <source>
        <dbReference type="Proteomes" id="UP000773462"/>
    </source>
</evidence>
<evidence type="ECO:0000313" key="1">
    <source>
        <dbReference type="EMBL" id="MBP2115441.1"/>
    </source>
</evidence>
<proteinExistence type="predicted"/>
<dbReference type="RefSeq" id="WP_209878482.1">
    <property type="nucleotide sequence ID" value="NZ_JAGGLV010000027.1"/>
</dbReference>
<protein>
    <submittedName>
        <fullName evidence="1">Uncharacterized protein</fullName>
    </submittedName>
</protein>
<dbReference type="EMBL" id="JAGGLV010000027">
    <property type="protein sequence ID" value="MBP2115441.1"/>
    <property type="molecule type" value="Genomic_DNA"/>
</dbReference>
<keyword evidence="2" id="KW-1185">Reference proteome</keyword>
<gene>
    <name evidence="1" type="ORF">J2Z70_005628</name>
</gene>
<reference evidence="1 2" key="1">
    <citation type="submission" date="2021-03" db="EMBL/GenBank/DDBJ databases">
        <title>Genomic Encyclopedia of Type Strains, Phase IV (KMG-IV): sequencing the most valuable type-strain genomes for metagenomic binning, comparative biology and taxonomic classification.</title>
        <authorList>
            <person name="Goeker M."/>
        </authorList>
    </citation>
    <scope>NUCLEOTIDE SEQUENCE [LARGE SCALE GENOMIC DNA]</scope>
    <source>
        <strain evidence="1 2">DSM 101953</strain>
    </source>
</reference>
<comment type="caution">
    <text evidence="1">The sequence shown here is derived from an EMBL/GenBank/DDBJ whole genome shotgun (WGS) entry which is preliminary data.</text>
</comment>
<organism evidence="1 2">
    <name type="scientific">Paenibacillus silagei</name>
    <dbReference type="NCBI Taxonomy" id="1670801"/>
    <lineage>
        <taxon>Bacteria</taxon>
        <taxon>Bacillati</taxon>
        <taxon>Bacillota</taxon>
        <taxon>Bacilli</taxon>
        <taxon>Bacillales</taxon>
        <taxon>Paenibacillaceae</taxon>
        <taxon>Paenibacillus</taxon>
    </lineage>
</organism>
<dbReference type="Proteomes" id="UP000773462">
    <property type="component" value="Unassembled WGS sequence"/>
</dbReference>
<name>A0ABS4NZG9_9BACL</name>
<accession>A0ABS4NZG9</accession>
<sequence length="71" mass="8412">MRNCPKCPAETVTDPTQVIYEDYYHPQVVQVVHHVEVVRRHHCVPVPHHIYTYSVRDEMCGPTAMVRSRRR</sequence>